<name>A0ABX2Y9P8_9BACT</name>
<keyword evidence="2" id="KW-1185">Reference proteome</keyword>
<dbReference type="InterPro" id="IPR029044">
    <property type="entry name" value="Nucleotide-diphossugar_trans"/>
</dbReference>
<comment type="caution">
    <text evidence="1">The sequence shown here is derived from an EMBL/GenBank/DDBJ whole genome shotgun (WGS) entry which is preliminary data.</text>
</comment>
<dbReference type="Proteomes" id="UP000093159">
    <property type="component" value="Unassembled WGS sequence"/>
</dbReference>
<evidence type="ECO:0000313" key="2">
    <source>
        <dbReference type="Proteomes" id="UP000093159"/>
    </source>
</evidence>
<sequence>MKNLFKIQLASDKRTYFKKEMKQILDFEEELEKHNKKYFKIECLLCKQSFVVSTKIGAKNVLKPKDIFEFSEDKSRINLKCDHKNAISVNDYKPYTGNVMFSFKPIFDINQNKIDDKSYSYALIQYFYNFDISEDWKEIKYLDKNNQVTNFRVEDIDLNRRLHSKYKTIFYPNVSITHVHAKESYKRKWLLFQHIKSTIYYFNKYGWFFDKFRNDKNKEVKNSIKELNKKL</sequence>
<dbReference type="RefSeq" id="WP_066180003.1">
    <property type="nucleotide sequence ID" value="NZ_LDIR01000007.1"/>
</dbReference>
<accession>A0ABX2Y9P8</accession>
<gene>
    <name evidence="1" type="ORF">AAX28_02019</name>
</gene>
<organism evidence="1 2">
    <name type="scientific">Arcobacter porcinus</name>
    <dbReference type="NCBI Taxonomy" id="1935204"/>
    <lineage>
        <taxon>Bacteria</taxon>
        <taxon>Pseudomonadati</taxon>
        <taxon>Campylobacterota</taxon>
        <taxon>Epsilonproteobacteria</taxon>
        <taxon>Campylobacterales</taxon>
        <taxon>Arcobacteraceae</taxon>
        <taxon>Arcobacter</taxon>
    </lineage>
</organism>
<dbReference type="SUPFAM" id="SSF53448">
    <property type="entry name" value="Nucleotide-diphospho-sugar transferases"/>
    <property type="match status" value="1"/>
</dbReference>
<protein>
    <submittedName>
        <fullName evidence="1">Uncharacterized protein</fullName>
    </submittedName>
</protein>
<evidence type="ECO:0000313" key="1">
    <source>
        <dbReference type="EMBL" id="OCL89607.1"/>
    </source>
</evidence>
<reference evidence="1 2" key="1">
    <citation type="submission" date="2015-05" db="EMBL/GenBank/DDBJ databases">
        <authorList>
            <person name="Rovetto F."/>
            <person name="Cocolin L."/>
            <person name="Illeghems K."/>
            <person name="Van Nieuwerburgh F."/>
            <person name="Houf K."/>
        </authorList>
    </citation>
    <scope>NUCLEOTIDE SEQUENCE [LARGE SCALE GENOMIC DNA]</scope>
    <source>
        <strain evidence="1 2">117434</strain>
    </source>
</reference>
<proteinExistence type="predicted"/>
<dbReference type="EMBL" id="LDIR01000007">
    <property type="protein sequence ID" value="OCL89607.1"/>
    <property type="molecule type" value="Genomic_DNA"/>
</dbReference>